<evidence type="ECO:0000256" key="5">
    <source>
        <dbReference type="ARBA" id="ARBA00023002"/>
    </source>
</evidence>
<feature type="domain" description="Pyridoxine 5'-phosphate oxidase dimerisation C-terminal" evidence="7">
    <location>
        <begin position="177"/>
        <end position="217"/>
    </location>
</feature>
<dbReference type="Gene3D" id="2.30.110.10">
    <property type="entry name" value="Electron Transport, Fmn-binding Protein, Chain A"/>
    <property type="match status" value="1"/>
</dbReference>
<dbReference type="EMBL" id="WHPN01000049">
    <property type="protein sequence ID" value="KAF4410653.1"/>
    <property type="molecule type" value="Genomic_DNA"/>
</dbReference>
<dbReference type="Pfam" id="PF10590">
    <property type="entry name" value="PNP_phzG_C"/>
    <property type="match status" value="1"/>
</dbReference>
<dbReference type="InterPro" id="IPR012349">
    <property type="entry name" value="Split_barrel_FMN-bd"/>
</dbReference>
<evidence type="ECO:0000256" key="4">
    <source>
        <dbReference type="ARBA" id="ARBA00022643"/>
    </source>
</evidence>
<comment type="similarity">
    <text evidence="2">Belongs to the pyridoxamine 5'-phosphate oxidase family.</text>
</comment>
<evidence type="ECO:0000256" key="3">
    <source>
        <dbReference type="ARBA" id="ARBA00022630"/>
    </source>
</evidence>
<evidence type="ECO:0000256" key="1">
    <source>
        <dbReference type="ARBA" id="ARBA00001917"/>
    </source>
</evidence>
<dbReference type="SUPFAM" id="SSF50475">
    <property type="entry name" value="FMN-binding split barrel"/>
    <property type="match status" value="1"/>
</dbReference>
<dbReference type="RefSeq" id="WP_156205010.1">
    <property type="nucleotide sequence ID" value="NZ_WHPN01000049.1"/>
</dbReference>
<feature type="domain" description="Pyridoxamine 5'-phosphate oxidase N-terminal" evidence="6">
    <location>
        <begin position="41"/>
        <end position="132"/>
    </location>
</feature>
<evidence type="ECO:0000313" key="8">
    <source>
        <dbReference type="EMBL" id="KAF4410653.1"/>
    </source>
</evidence>
<organism evidence="8 9">
    <name type="scientific">Streptomyces lycii</name>
    <dbReference type="NCBI Taxonomy" id="2654337"/>
    <lineage>
        <taxon>Bacteria</taxon>
        <taxon>Bacillati</taxon>
        <taxon>Actinomycetota</taxon>
        <taxon>Actinomycetes</taxon>
        <taxon>Kitasatosporales</taxon>
        <taxon>Streptomycetaceae</taxon>
        <taxon>Streptomyces</taxon>
    </lineage>
</organism>
<keyword evidence="5 8" id="KW-0560">Oxidoreductase</keyword>
<dbReference type="InterPro" id="IPR019576">
    <property type="entry name" value="Pyridoxamine_oxidase_dimer_C"/>
</dbReference>
<dbReference type="PANTHER" id="PTHR10851">
    <property type="entry name" value="PYRIDOXINE-5-PHOSPHATE OXIDASE"/>
    <property type="match status" value="1"/>
</dbReference>
<dbReference type="InterPro" id="IPR000659">
    <property type="entry name" value="Pyridox_Oxase"/>
</dbReference>
<dbReference type="GO" id="GO:0004733">
    <property type="term" value="F:pyridoxamine phosphate oxidase activity"/>
    <property type="evidence" value="ECO:0007669"/>
    <property type="project" value="UniProtKB-EC"/>
</dbReference>
<comment type="caution">
    <text evidence="8">The sequence shown here is derived from an EMBL/GenBank/DDBJ whole genome shotgun (WGS) entry which is preliminary data.</text>
</comment>
<comment type="cofactor">
    <cofactor evidence="1">
        <name>FMN</name>
        <dbReference type="ChEBI" id="CHEBI:58210"/>
    </cofactor>
</comment>
<dbReference type="Proteomes" id="UP000621266">
    <property type="component" value="Unassembled WGS sequence"/>
</dbReference>
<keyword evidence="4" id="KW-0288">FMN</keyword>
<dbReference type="PIRSF" id="PIRSF000190">
    <property type="entry name" value="Pyd_amn-ph_oxd"/>
    <property type="match status" value="1"/>
</dbReference>
<name>A0ABQ7FRA6_9ACTN</name>
<dbReference type="Pfam" id="PF01243">
    <property type="entry name" value="PNPOx_N"/>
    <property type="match status" value="1"/>
</dbReference>
<evidence type="ECO:0000259" key="6">
    <source>
        <dbReference type="Pfam" id="PF01243"/>
    </source>
</evidence>
<accession>A0ABQ7FRA6</accession>
<dbReference type="NCBIfam" id="NF004231">
    <property type="entry name" value="PRK05679.1"/>
    <property type="match status" value="1"/>
</dbReference>
<evidence type="ECO:0000256" key="2">
    <source>
        <dbReference type="ARBA" id="ARBA00007301"/>
    </source>
</evidence>
<dbReference type="EC" id="1.4.3.5" evidence="8"/>
<dbReference type="InterPro" id="IPR011576">
    <property type="entry name" value="Pyridox_Oxase_N"/>
</dbReference>
<proteinExistence type="inferred from homology"/>
<evidence type="ECO:0000313" key="9">
    <source>
        <dbReference type="Proteomes" id="UP000621266"/>
    </source>
</evidence>
<reference evidence="8 9" key="1">
    <citation type="submission" date="2019-10" db="EMBL/GenBank/DDBJ databases">
        <title>Streptomyces tenebrisbrunneis sp.nov., an endogenous actinomycete isolated from of Lycium ruthenicum.</title>
        <authorList>
            <person name="Ma L."/>
        </authorList>
    </citation>
    <scope>NUCLEOTIDE SEQUENCE [LARGE SCALE GENOMIC DNA]</scope>
    <source>
        <strain evidence="8 9">TRM 66187</strain>
    </source>
</reference>
<protein>
    <submittedName>
        <fullName evidence="8">Pyridoxal 5'-phosphate synthase</fullName>
        <ecNumber evidence="8">1.4.3.5</ecNumber>
    </submittedName>
</protein>
<evidence type="ECO:0000259" key="7">
    <source>
        <dbReference type="Pfam" id="PF10590"/>
    </source>
</evidence>
<keyword evidence="9" id="KW-1185">Reference proteome</keyword>
<gene>
    <name evidence="8" type="ORF">GCU69_02630</name>
</gene>
<dbReference type="PANTHER" id="PTHR10851:SF0">
    <property type="entry name" value="PYRIDOXINE-5'-PHOSPHATE OXIDASE"/>
    <property type="match status" value="1"/>
</dbReference>
<keyword evidence="3" id="KW-0285">Flavoprotein</keyword>
<sequence length="217" mass="23865">MAGLRELLRGLEVFTGELPVFDVQDAPETPEALFTDWLLGAVRAGVPAPHAMTLSTAGADGRPSARVLILKNADERGWQFASHAASAKGRDLAERPYAALTFFWQPLARQVRLRGPVEPEPAERGAADFLARGPGARAEALLGRQSQVLDSPATRDAAVRRSLARLEREPDAVAPDWTLYTLRPGTVEFWQGDHGRGHTRLRYSRTPDGWAKELLWP</sequence>